<dbReference type="CDD" id="cd01745">
    <property type="entry name" value="GATase1_2"/>
    <property type="match status" value="1"/>
</dbReference>
<reference evidence="1 2" key="1">
    <citation type="submission" date="2016-10" db="EMBL/GenBank/DDBJ databases">
        <authorList>
            <person name="de Groot N.N."/>
        </authorList>
    </citation>
    <scope>NUCLEOTIDE SEQUENCE [LARGE SCALE GENOMIC DNA]</scope>
    <source>
        <strain evidence="1 2">DSM 9179</strain>
    </source>
</reference>
<dbReference type="GO" id="GO:0016740">
    <property type="term" value="F:transferase activity"/>
    <property type="evidence" value="ECO:0007669"/>
    <property type="project" value="UniProtKB-KW"/>
</dbReference>
<evidence type="ECO:0000313" key="2">
    <source>
        <dbReference type="Proteomes" id="UP000199701"/>
    </source>
</evidence>
<accession>A0A1I0Q878</accession>
<keyword evidence="1" id="KW-0315">Glutamine amidotransferase</keyword>
<dbReference type="Pfam" id="PF07722">
    <property type="entry name" value="Peptidase_C26"/>
    <property type="match status" value="1"/>
</dbReference>
<dbReference type="PANTHER" id="PTHR43235:SF1">
    <property type="entry name" value="GLUTAMINE AMIDOTRANSFERASE PB2B2.05-RELATED"/>
    <property type="match status" value="1"/>
</dbReference>
<dbReference type="Gene3D" id="3.40.50.880">
    <property type="match status" value="1"/>
</dbReference>
<protein>
    <submittedName>
        <fullName evidence="1">Putative glutamine amidotransferase</fullName>
    </submittedName>
</protein>
<dbReference type="PANTHER" id="PTHR43235">
    <property type="entry name" value="GLUTAMINE AMIDOTRANSFERASE PB2B2.05-RELATED"/>
    <property type="match status" value="1"/>
</dbReference>
<dbReference type="AlphaFoldDB" id="A0A1I0Q878"/>
<dbReference type="InterPro" id="IPR029062">
    <property type="entry name" value="Class_I_gatase-like"/>
</dbReference>
<gene>
    <name evidence="1" type="ORF">SAMN05421659_10771</name>
</gene>
<proteinExistence type="predicted"/>
<dbReference type="GO" id="GO:0005829">
    <property type="term" value="C:cytosol"/>
    <property type="evidence" value="ECO:0007669"/>
    <property type="project" value="TreeGrafter"/>
</dbReference>
<dbReference type="PROSITE" id="PS51273">
    <property type="entry name" value="GATASE_TYPE_1"/>
    <property type="match status" value="1"/>
</dbReference>
<keyword evidence="1" id="KW-0808">Transferase</keyword>
<evidence type="ECO:0000313" key="1">
    <source>
        <dbReference type="EMBL" id="SEW23020.1"/>
    </source>
</evidence>
<dbReference type="InterPro" id="IPR044668">
    <property type="entry name" value="PuuD-like"/>
</dbReference>
<dbReference type="EMBL" id="FOJI01000007">
    <property type="protein sequence ID" value="SEW23020.1"/>
    <property type="molecule type" value="Genomic_DNA"/>
</dbReference>
<sequence>MKPLIGITAYNYQDNASFVTKSTYINAILLSGGTPILIPYTTDLMECRNIVEKLDGLLLPGGIDISPRLYKEEPLKEAGMSIHNIDLYEIRLILEAKKQEKPILAICRGIQILNVALGGTLYQDIDAQKAATICHNQSISIRDEMTHSVSLISDSVLYRLYQQDKIYVNSYHHQAVKDLAKTLLPTAYSLDHILEACESEDGRIIGVQWHPETLINTDKNSKKLFQYFVELCQEKC</sequence>
<dbReference type="STRING" id="99656.SAMN05421659_10771"/>
<dbReference type="SUPFAM" id="SSF52317">
    <property type="entry name" value="Class I glutamine amidotransferase-like"/>
    <property type="match status" value="1"/>
</dbReference>
<dbReference type="InterPro" id="IPR011697">
    <property type="entry name" value="Peptidase_C26"/>
</dbReference>
<keyword evidence="2" id="KW-1185">Reference proteome</keyword>
<dbReference type="Proteomes" id="UP000199701">
    <property type="component" value="Unassembled WGS sequence"/>
</dbReference>
<dbReference type="GO" id="GO:0016811">
    <property type="term" value="F:hydrolase activity, acting on carbon-nitrogen (but not peptide) bonds, in linear amides"/>
    <property type="evidence" value="ECO:0007669"/>
    <property type="project" value="InterPro"/>
</dbReference>
<name>A0A1I0Q878_9FIRM</name>
<organism evidence="1 2">
    <name type="scientific">[Clostridium] fimetarium</name>
    <dbReference type="NCBI Taxonomy" id="99656"/>
    <lineage>
        <taxon>Bacteria</taxon>
        <taxon>Bacillati</taxon>
        <taxon>Bacillota</taxon>
        <taxon>Clostridia</taxon>
        <taxon>Lachnospirales</taxon>
        <taxon>Lachnospiraceae</taxon>
    </lineage>
</organism>